<evidence type="ECO:0000313" key="5">
    <source>
        <dbReference type="EMBL" id="MBB1125650.1"/>
    </source>
</evidence>
<dbReference type="GO" id="GO:0032259">
    <property type="term" value="P:methylation"/>
    <property type="evidence" value="ECO:0007669"/>
    <property type="project" value="UniProtKB-KW"/>
</dbReference>
<dbReference type="InterPro" id="IPR029064">
    <property type="entry name" value="Ribosomal_eL30-like_sf"/>
</dbReference>
<dbReference type="InterPro" id="IPR004441">
    <property type="entry name" value="rRNA_MeTrfase_TrmH"/>
</dbReference>
<comment type="similarity">
    <text evidence="1">Belongs to the class IV-like SAM-binding methyltransferase superfamily. RNA methyltransferase TrmH family.</text>
</comment>
<dbReference type="GO" id="GO:0003723">
    <property type="term" value="F:RNA binding"/>
    <property type="evidence" value="ECO:0007669"/>
    <property type="project" value="InterPro"/>
</dbReference>
<sequence length="247" mass="26927">MLVIGINAVRTAVRFEHGNVRELWFDQQRHDRRLNELIQLATQAGVLIKAVERAVLDQLTQRANHQGVIAWSSGASARHEHELTAQLDQIERTNQTALLLILDGVTDPHNLGACLRVADGAGAQLIITPKDNAVGLTPAVVKVASGAASTVPLIQVTNLARTIEQLKTRGIWIAGLAAEAPVSLFNADLRLPLALVLGNEERGLRRLTRSHCDLLFNLPMRGQIESLNVAVTAGICLYETVRQRGLF</sequence>
<organism evidence="5 6">
    <name type="scientific">Thiospirillum jenense</name>
    <dbReference type="NCBI Taxonomy" id="1653858"/>
    <lineage>
        <taxon>Bacteria</taxon>
        <taxon>Pseudomonadati</taxon>
        <taxon>Pseudomonadota</taxon>
        <taxon>Gammaproteobacteria</taxon>
        <taxon>Chromatiales</taxon>
        <taxon>Chromatiaceae</taxon>
        <taxon>Thiospirillum</taxon>
    </lineage>
</organism>
<dbReference type="FunFam" id="3.40.1280.10:FF:000008">
    <property type="entry name" value="Group 3 RNA methyltransferase TrmH"/>
    <property type="match status" value="1"/>
</dbReference>
<dbReference type="SUPFAM" id="SSF55315">
    <property type="entry name" value="L30e-like"/>
    <property type="match status" value="1"/>
</dbReference>
<evidence type="ECO:0000259" key="4">
    <source>
        <dbReference type="SMART" id="SM00967"/>
    </source>
</evidence>
<dbReference type="Pfam" id="PF08032">
    <property type="entry name" value="SpoU_sub_bind"/>
    <property type="match status" value="1"/>
</dbReference>
<dbReference type="SMART" id="SM00967">
    <property type="entry name" value="SpoU_sub_bind"/>
    <property type="match status" value="1"/>
</dbReference>
<comment type="caution">
    <text evidence="5">The sequence shown here is derived from an EMBL/GenBank/DDBJ whole genome shotgun (WGS) entry which is preliminary data.</text>
</comment>
<dbReference type="EMBL" id="JABVCQ010000008">
    <property type="protein sequence ID" value="MBB1125650.1"/>
    <property type="molecule type" value="Genomic_DNA"/>
</dbReference>
<dbReference type="PANTHER" id="PTHR46429:SF1">
    <property type="entry name" value="23S RRNA (GUANOSINE-2'-O-)-METHYLTRANSFERASE RLMB"/>
    <property type="match status" value="1"/>
</dbReference>
<dbReference type="CDD" id="cd18103">
    <property type="entry name" value="SpoU-like_RlmB"/>
    <property type="match status" value="1"/>
</dbReference>
<reference evidence="5 6" key="1">
    <citation type="journal article" date="2020" name="Arch. Microbiol.">
        <title>The genome sequence of the giant phototrophic gammaproteobacterium Thiospirillum jenense gives insight into its physiological properties and phylogenetic relationships.</title>
        <authorList>
            <person name="Imhoff J.F."/>
            <person name="Meyer T.E."/>
            <person name="Kyndt J.A."/>
        </authorList>
    </citation>
    <scope>NUCLEOTIDE SEQUENCE [LARGE SCALE GENOMIC DNA]</scope>
    <source>
        <strain evidence="5 6">DSM 216</strain>
    </source>
</reference>
<dbReference type="PANTHER" id="PTHR46429">
    <property type="entry name" value="23S RRNA (GUANOSINE-2'-O-)-METHYLTRANSFERASE RLMB"/>
    <property type="match status" value="1"/>
</dbReference>
<dbReference type="InterPro" id="IPR029028">
    <property type="entry name" value="Alpha/beta_knot_MTases"/>
</dbReference>
<name>A0A839HBV3_9GAMM</name>
<feature type="domain" description="RNA 2-O ribose methyltransferase substrate binding" evidence="4">
    <location>
        <begin position="2"/>
        <end position="78"/>
    </location>
</feature>
<dbReference type="AlphaFoldDB" id="A0A839HBV3"/>
<evidence type="ECO:0000256" key="2">
    <source>
        <dbReference type="ARBA" id="ARBA00022603"/>
    </source>
</evidence>
<dbReference type="GO" id="GO:0006396">
    <property type="term" value="P:RNA processing"/>
    <property type="evidence" value="ECO:0007669"/>
    <property type="project" value="InterPro"/>
</dbReference>
<dbReference type="GO" id="GO:0005829">
    <property type="term" value="C:cytosol"/>
    <property type="evidence" value="ECO:0007669"/>
    <property type="project" value="TreeGrafter"/>
</dbReference>
<dbReference type="Gene3D" id="3.40.1280.10">
    <property type="match status" value="1"/>
</dbReference>
<protein>
    <submittedName>
        <fullName evidence="5">23S rRNA (Guanosine(2251)-2'-O)-methyltransferase RlmB</fullName>
    </submittedName>
</protein>
<keyword evidence="2 5" id="KW-0489">Methyltransferase</keyword>
<dbReference type="InterPro" id="IPR013123">
    <property type="entry name" value="SpoU_subst-bd"/>
</dbReference>
<dbReference type="InterPro" id="IPR001537">
    <property type="entry name" value="SpoU_MeTrfase"/>
</dbReference>
<keyword evidence="3 5" id="KW-0808">Transferase</keyword>
<dbReference type="GO" id="GO:0008173">
    <property type="term" value="F:RNA methyltransferase activity"/>
    <property type="evidence" value="ECO:0007669"/>
    <property type="project" value="InterPro"/>
</dbReference>
<proteinExistence type="inferred from homology"/>
<dbReference type="SUPFAM" id="SSF75217">
    <property type="entry name" value="alpha/beta knot"/>
    <property type="match status" value="1"/>
</dbReference>
<keyword evidence="6" id="KW-1185">Reference proteome</keyword>
<dbReference type="Gene3D" id="3.30.1330.30">
    <property type="match status" value="1"/>
</dbReference>
<evidence type="ECO:0000256" key="3">
    <source>
        <dbReference type="ARBA" id="ARBA00022679"/>
    </source>
</evidence>
<dbReference type="NCBIfam" id="TIGR00186">
    <property type="entry name" value="rRNA_methyl_3"/>
    <property type="match status" value="1"/>
</dbReference>
<dbReference type="Pfam" id="PF00588">
    <property type="entry name" value="SpoU_methylase"/>
    <property type="match status" value="1"/>
</dbReference>
<gene>
    <name evidence="5" type="primary">rlmB</name>
    <name evidence="5" type="ORF">HUK38_05300</name>
</gene>
<accession>A0A839HBV3</accession>
<dbReference type="InterPro" id="IPR029026">
    <property type="entry name" value="tRNA_m1G_MTases_N"/>
</dbReference>
<evidence type="ECO:0000256" key="1">
    <source>
        <dbReference type="ARBA" id="ARBA00007228"/>
    </source>
</evidence>
<dbReference type="Proteomes" id="UP000548632">
    <property type="component" value="Unassembled WGS sequence"/>
</dbReference>
<evidence type="ECO:0000313" key="6">
    <source>
        <dbReference type="Proteomes" id="UP000548632"/>
    </source>
</evidence>